<evidence type="ECO:0000313" key="3">
    <source>
        <dbReference type="EMBL" id="KAL2633497.1"/>
    </source>
</evidence>
<keyword evidence="4" id="KW-1185">Reference proteome</keyword>
<organism evidence="3 4">
    <name type="scientific">Riccia fluitans</name>
    <dbReference type="NCBI Taxonomy" id="41844"/>
    <lineage>
        <taxon>Eukaryota</taxon>
        <taxon>Viridiplantae</taxon>
        <taxon>Streptophyta</taxon>
        <taxon>Embryophyta</taxon>
        <taxon>Marchantiophyta</taxon>
        <taxon>Marchantiopsida</taxon>
        <taxon>Marchantiidae</taxon>
        <taxon>Marchantiales</taxon>
        <taxon>Ricciaceae</taxon>
        <taxon>Riccia</taxon>
    </lineage>
</organism>
<gene>
    <name evidence="3" type="ORF">R1flu_004976</name>
</gene>
<feature type="coiled-coil region" evidence="1">
    <location>
        <begin position="60"/>
        <end position="101"/>
    </location>
</feature>
<comment type="caution">
    <text evidence="3">The sequence shown here is derived from an EMBL/GenBank/DDBJ whole genome shotgun (WGS) entry which is preliminary data.</text>
</comment>
<name>A0ABD1YRU2_9MARC</name>
<keyword evidence="1" id="KW-0175">Coiled coil</keyword>
<sequence>MDPPLLTPTRQTSSRGNNHIALGDTTKEVPPTLSKLRSDGIMEESINQMTTMLFNILEHHGRANQRLASLKEDLVHARREEEKLKATIQALEREKSDECQNNFFVDKFFSLQDPISPDDVQADLDFEEDLTTNERLRLRVESRNLMAKSQWLTRSTRICLKYEPTILSNVPPTDNLALPITLDSTVDAHKDPSSPP</sequence>
<feature type="compositionally biased region" description="Polar residues" evidence="2">
    <location>
        <begin position="8"/>
        <end position="17"/>
    </location>
</feature>
<dbReference type="AlphaFoldDB" id="A0ABD1YRU2"/>
<evidence type="ECO:0000313" key="4">
    <source>
        <dbReference type="Proteomes" id="UP001605036"/>
    </source>
</evidence>
<evidence type="ECO:0000256" key="2">
    <source>
        <dbReference type="SAM" id="MobiDB-lite"/>
    </source>
</evidence>
<protein>
    <submittedName>
        <fullName evidence="3">Uncharacterized protein</fullName>
    </submittedName>
</protein>
<dbReference type="EMBL" id="JBHFFA010000003">
    <property type="protein sequence ID" value="KAL2633497.1"/>
    <property type="molecule type" value="Genomic_DNA"/>
</dbReference>
<feature type="region of interest" description="Disordered" evidence="2">
    <location>
        <begin position="1"/>
        <end position="33"/>
    </location>
</feature>
<dbReference type="Proteomes" id="UP001605036">
    <property type="component" value="Unassembled WGS sequence"/>
</dbReference>
<accession>A0ABD1YRU2</accession>
<evidence type="ECO:0000256" key="1">
    <source>
        <dbReference type="SAM" id="Coils"/>
    </source>
</evidence>
<reference evidence="3 4" key="1">
    <citation type="submission" date="2024-09" db="EMBL/GenBank/DDBJ databases">
        <title>Chromosome-scale assembly of Riccia fluitans.</title>
        <authorList>
            <person name="Paukszto L."/>
            <person name="Sawicki J."/>
            <person name="Karawczyk K."/>
            <person name="Piernik-Szablinska J."/>
            <person name="Szczecinska M."/>
            <person name="Mazdziarz M."/>
        </authorList>
    </citation>
    <scope>NUCLEOTIDE SEQUENCE [LARGE SCALE GENOMIC DNA]</scope>
    <source>
        <strain evidence="3">Rf_01</strain>
        <tissue evidence="3">Aerial parts of the thallus</tissue>
    </source>
</reference>
<proteinExistence type="predicted"/>